<reference evidence="1 2" key="1">
    <citation type="journal article" date="2019" name="Nat. Ecol. Evol.">
        <title>Megaphylogeny resolves global patterns of mushroom evolution.</title>
        <authorList>
            <person name="Varga T."/>
            <person name="Krizsan K."/>
            <person name="Foldi C."/>
            <person name="Dima B."/>
            <person name="Sanchez-Garcia M."/>
            <person name="Sanchez-Ramirez S."/>
            <person name="Szollosi G.J."/>
            <person name="Szarkandi J.G."/>
            <person name="Papp V."/>
            <person name="Albert L."/>
            <person name="Andreopoulos W."/>
            <person name="Angelini C."/>
            <person name="Antonin V."/>
            <person name="Barry K.W."/>
            <person name="Bougher N.L."/>
            <person name="Buchanan P."/>
            <person name="Buyck B."/>
            <person name="Bense V."/>
            <person name="Catcheside P."/>
            <person name="Chovatia M."/>
            <person name="Cooper J."/>
            <person name="Damon W."/>
            <person name="Desjardin D."/>
            <person name="Finy P."/>
            <person name="Geml J."/>
            <person name="Haridas S."/>
            <person name="Hughes K."/>
            <person name="Justo A."/>
            <person name="Karasinski D."/>
            <person name="Kautmanova I."/>
            <person name="Kiss B."/>
            <person name="Kocsube S."/>
            <person name="Kotiranta H."/>
            <person name="LaButti K.M."/>
            <person name="Lechner B.E."/>
            <person name="Liimatainen K."/>
            <person name="Lipzen A."/>
            <person name="Lukacs Z."/>
            <person name="Mihaltcheva S."/>
            <person name="Morgado L.N."/>
            <person name="Niskanen T."/>
            <person name="Noordeloos M.E."/>
            <person name="Ohm R.A."/>
            <person name="Ortiz-Santana B."/>
            <person name="Ovrebo C."/>
            <person name="Racz N."/>
            <person name="Riley R."/>
            <person name="Savchenko A."/>
            <person name="Shiryaev A."/>
            <person name="Soop K."/>
            <person name="Spirin V."/>
            <person name="Szebenyi C."/>
            <person name="Tomsovsky M."/>
            <person name="Tulloss R.E."/>
            <person name="Uehling J."/>
            <person name="Grigoriev I.V."/>
            <person name="Vagvolgyi C."/>
            <person name="Papp T."/>
            <person name="Martin F.M."/>
            <person name="Miettinen O."/>
            <person name="Hibbett D.S."/>
            <person name="Nagy L.G."/>
        </authorList>
    </citation>
    <scope>NUCLEOTIDE SEQUENCE [LARGE SCALE GENOMIC DNA]</scope>
    <source>
        <strain evidence="1 2">NL-1719</strain>
    </source>
</reference>
<organism evidence="1 2">
    <name type="scientific">Pluteus cervinus</name>
    <dbReference type="NCBI Taxonomy" id="181527"/>
    <lineage>
        <taxon>Eukaryota</taxon>
        <taxon>Fungi</taxon>
        <taxon>Dikarya</taxon>
        <taxon>Basidiomycota</taxon>
        <taxon>Agaricomycotina</taxon>
        <taxon>Agaricomycetes</taxon>
        <taxon>Agaricomycetidae</taxon>
        <taxon>Agaricales</taxon>
        <taxon>Pluteineae</taxon>
        <taxon>Pluteaceae</taxon>
        <taxon>Pluteus</taxon>
    </lineage>
</organism>
<proteinExistence type="predicted"/>
<sequence length="416" mass="46066">MVPASRATTQIDVDILDTRPSSKPNQLIERHSSGPPQVLQKRRSKGYTRPSILGPDNVPLDEENPDLITPPSTDQGEVPNLKWPFSLSHNRLSEGGWARQQNTQAMPAALDMAGVNMRLKPGAIREMHWHNTAEWAYVLKGDIRISTITPDGQIFVGDVSEGDLWYFPEGNPHSIQAKNTTKDGAEFLLVFDSGTFSEDTTFLLTDWLAHVPKHVLAKNFGTGTDLSAFDHIPKEALYIFQATPPPSDPTKDMVIPNNTPVSYTYPLSKVKPVNCPGGTIKVVDSRTFAASQKISAVEVTVNPGGMREMHWHPTQPEWSFFISGQARMTIFASTGNARTFDYQAGDVGYVPPSYGHYVENTGNTTLKFLEVFRSGKFQDISLTQWLALTPPALVKAHLGLPDEFIKNLSRVKQEVV</sequence>
<dbReference type="EMBL" id="ML208368">
    <property type="protein sequence ID" value="TFK67751.1"/>
    <property type="molecule type" value="Genomic_DNA"/>
</dbReference>
<name>A0ACD3AQC3_9AGAR</name>
<dbReference type="Proteomes" id="UP000308600">
    <property type="component" value="Unassembled WGS sequence"/>
</dbReference>
<protein>
    <submittedName>
        <fullName evidence="1">Oxalate decarboxylase/oxidase</fullName>
    </submittedName>
</protein>
<accession>A0ACD3AQC3</accession>
<gene>
    <name evidence="1" type="ORF">BDN72DRAFT_770317</name>
</gene>
<evidence type="ECO:0000313" key="2">
    <source>
        <dbReference type="Proteomes" id="UP000308600"/>
    </source>
</evidence>
<evidence type="ECO:0000313" key="1">
    <source>
        <dbReference type="EMBL" id="TFK67751.1"/>
    </source>
</evidence>
<keyword evidence="2" id="KW-1185">Reference proteome</keyword>